<name>A0AAU9WM84_9CNID</name>
<reference evidence="3 4" key="1">
    <citation type="submission" date="2022-05" db="EMBL/GenBank/DDBJ databases">
        <authorList>
            <consortium name="Genoscope - CEA"/>
            <person name="William W."/>
        </authorList>
    </citation>
    <scope>NUCLEOTIDE SEQUENCE [LARGE SCALE GENOMIC DNA]</scope>
</reference>
<keyword evidence="1" id="KW-0812">Transmembrane</keyword>
<accession>A0AAU9WM84</accession>
<dbReference type="InterPro" id="IPR045860">
    <property type="entry name" value="Snake_toxin-like_sf"/>
</dbReference>
<dbReference type="SUPFAM" id="SSF57302">
    <property type="entry name" value="Snake toxin-like"/>
    <property type="match status" value="1"/>
</dbReference>
<keyword evidence="1" id="KW-1133">Transmembrane helix</keyword>
<feature type="signal peptide" evidence="2">
    <location>
        <begin position="1"/>
        <end position="19"/>
    </location>
</feature>
<sequence length="174" mass="18704">MISKMSILLLFALPNIVLAITCNTCTPNPPTVLCTKPGDLNVTDCDADYDVCIKKLAVAKRGQMKQTRNMFRCGMKAECQDLQAKSCNASHLQPEETFEKCEATCCEQNMCNGLVNNTSPSVNASPSGPATSVLVKPTATEASPEPVSGATAYNKVVSFATIFTSALFVLFFVY</sequence>
<feature type="chain" id="PRO_5043953422" evidence="2">
    <location>
        <begin position="20"/>
        <end position="174"/>
    </location>
</feature>
<evidence type="ECO:0000313" key="3">
    <source>
        <dbReference type="EMBL" id="CAH3118645.1"/>
    </source>
</evidence>
<organism evidence="3 4">
    <name type="scientific">Pocillopora meandrina</name>
    <dbReference type="NCBI Taxonomy" id="46732"/>
    <lineage>
        <taxon>Eukaryota</taxon>
        <taxon>Metazoa</taxon>
        <taxon>Cnidaria</taxon>
        <taxon>Anthozoa</taxon>
        <taxon>Hexacorallia</taxon>
        <taxon>Scleractinia</taxon>
        <taxon>Astrocoeniina</taxon>
        <taxon>Pocilloporidae</taxon>
        <taxon>Pocillopora</taxon>
    </lineage>
</organism>
<keyword evidence="4" id="KW-1185">Reference proteome</keyword>
<dbReference type="Proteomes" id="UP001159428">
    <property type="component" value="Unassembled WGS sequence"/>
</dbReference>
<dbReference type="EMBL" id="CALNXJ010000016">
    <property type="protein sequence ID" value="CAH3118645.1"/>
    <property type="molecule type" value="Genomic_DNA"/>
</dbReference>
<dbReference type="AlphaFoldDB" id="A0AAU9WM84"/>
<keyword evidence="1" id="KW-0472">Membrane</keyword>
<gene>
    <name evidence="3" type="ORF">PMEA_00007427</name>
</gene>
<keyword evidence="2" id="KW-0732">Signal</keyword>
<evidence type="ECO:0000256" key="2">
    <source>
        <dbReference type="SAM" id="SignalP"/>
    </source>
</evidence>
<feature type="transmembrane region" description="Helical" evidence="1">
    <location>
        <begin position="156"/>
        <end position="173"/>
    </location>
</feature>
<proteinExistence type="predicted"/>
<comment type="caution">
    <text evidence="3">The sequence shown here is derived from an EMBL/GenBank/DDBJ whole genome shotgun (WGS) entry which is preliminary data.</text>
</comment>
<protein>
    <submittedName>
        <fullName evidence="3">Uncharacterized protein</fullName>
    </submittedName>
</protein>
<evidence type="ECO:0000256" key="1">
    <source>
        <dbReference type="SAM" id="Phobius"/>
    </source>
</evidence>
<evidence type="ECO:0000313" key="4">
    <source>
        <dbReference type="Proteomes" id="UP001159428"/>
    </source>
</evidence>